<accession>D5A9E5</accession>
<reference evidence="1" key="1">
    <citation type="submission" date="2010-04" db="EMBL/GenBank/DDBJ databases">
        <authorList>
            <person name="Reid K.E."/>
            <person name="Liao N."/>
            <person name="Chan S."/>
            <person name="Docking R."/>
            <person name="Taylor G."/>
            <person name="Moore R."/>
            <person name="Mayo M."/>
            <person name="Munro S."/>
            <person name="King J."/>
            <person name="Yanchuk A."/>
            <person name="Holt R."/>
            <person name="Jones S."/>
            <person name="Marra M."/>
            <person name="Ritland C.E."/>
            <person name="Ritland K."/>
            <person name="Bohlmann J."/>
        </authorList>
    </citation>
    <scope>NUCLEOTIDE SEQUENCE</scope>
    <source>
        <tissue evidence="1">Bud</tissue>
    </source>
</reference>
<proteinExistence type="evidence at transcript level"/>
<name>D5A9E5_PICSI</name>
<evidence type="ECO:0000313" key="1">
    <source>
        <dbReference type="EMBL" id="ADE76164.1"/>
    </source>
</evidence>
<protein>
    <submittedName>
        <fullName evidence="1">Uncharacterized protein</fullName>
    </submittedName>
</protein>
<dbReference type="EMBL" id="BT122813">
    <property type="protein sequence ID" value="ADE76164.1"/>
    <property type="molecule type" value="mRNA"/>
</dbReference>
<sequence length="40" mass="4795">MKESPIFKLELQTIRHEHYKRRGLIPTPGSRTLCFIKKKL</sequence>
<dbReference type="AlphaFoldDB" id="D5A9E5"/>
<organism evidence="1">
    <name type="scientific">Picea sitchensis</name>
    <name type="common">Sitka spruce</name>
    <name type="synonym">Pinus sitchensis</name>
    <dbReference type="NCBI Taxonomy" id="3332"/>
    <lineage>
        <taxon>Eukaryota</taxon>
        <taxon>Viridiplantae</taxon>
        <taxon>Streptophyta</taxon>
        <taxon>Embryophyta</taxon>
        <taxon>Tracheophyta</taxon>
        <taxon>Spermatophyta</taxon>
        <taxon>Pinopsida</taxon>
        <taxon>Pinidae</taxon>
        <taxon>Conifers I</taxon>
        <taxon>Pinales</taxon>
        <taxon>Pinaceae</taxon>
        <taxon>Picea</taxon>
    </lineage>
</organism>